<organism evidence="2">
    <name type="scientific">Lysobacter firmicutimachus</name>
    <dbReference type="NCBI Taxonomy" id="1792846"/>
    <lineage>
        <taxon>Bacteria</taxon>
        <taxon>Pseudomonadati</taxon>
        <taxon>Pseudomonadota</taxon>
        <taxon>Gammaproteobacteria</taxon>
        <taxon>Lysobacterales</taxon>
        <taxon>Lysobacteraceae</taxon>
        <taxon>Lysobacter</taxon>
    </lineage>
</organism>
<dbReference type="AlphaFoldDB" id="A0AAU8MYC5"/>
<gene>
    <name evidence="2" type="ORF">ABU614_10895</name>
</gene>
<evidence type="ECO:0008006" key="3">
    <source>
        <dbReference type="Google" id="ProtNLM"/>
    </source>
</evidence>
<keyword evidence="1" id="KW-0812">Transmembrane</keyword>
<feature type="transmembrane region" description="Helical" evidence="1">
    <location>
        <begin position="6"/>
        <end position="27"/>
    </location>
</feature>
<keyword evidence="1" id="KW-1133">Transmembrane helix</keyword>
<protein>
    <recommendedName>
        <fullName evidence="3">Transmembrane protein</fullName>
    </recommendedName>
</protein>
<evidence type="ECO:0000313" key="2">
    <source>
        <dbReference type="EMBL" id="XCO77258.1"/>
    </source>
</evidence>
<dbReference type="RefSeq" id="WP_363800596.1">
    <property type="nucleotide sequence ID" value="NZ_CP159925.1"/>
</dbReference>
<accession>A0AAU8MYC5</accession>
<sequence length="107" mass="12226">MSRFVELNLALILFLPWFAILGALFWLYPRRPRTPARQLFDAVSLMVSVCAFVLAVHWAHAHAGANYGAMWPQILATSLGYGVFLAMLALAWALRRRWLRRAYPHGD</sequence>
<keyword evidence="1" id="KW-0472">Membrane</keyword>
<proteinExistence type="predicted"/>
<feature type="transmembrane region" description="Helical" evidence="1">
    <location>
        <begin position="71"/>
        <end position="94"/>
    </location>
</feature>
<dbReference type="EMBL" id="CP159925">
    <property type="protein sequence ID" value="XCO77258.1"/>
    <property type="molecule type" value="Genomic_DNA"/>
</dbReference>
<evidence type="ECO:0000256" key="1">
    <source>
        <dbReference type="SAM" id="Phobius"/>
    </source>
</evidence>
<feature type="transmembrane region" description="Helical" evidence="1">
    <location>
        <begin position="39"/>
        <end position="59"/>
    </location>
</feature>
<reference evidence="2" key="1">
    <citation type="submission" date="2024-06" db="EMBL/GenBank/DDBJ databases">
        <authorList>
            <person name="Li S."/>
        </authorList>
    </citation>
    <scope>NUCLEOTIDE SEQUENCE</scope>
    <source>
        <strain evidence="2">SR10</strain>
    </source>
</reference>
<name>A0AAU8MYC5_9GAMM</name>